<dbReference type="EMBL" id="WNYA01002279">
    <property type="protein sequence ID" value="KAG8544432.1"/>
    <property type="molecule type" value="Genomic_DNA"/>
</dbReference>
<dbReference type="CDD" id="cd07765">
    <property type="entry name" value="KRAB_A-box"/>
    <property type="match status" value="1"/>
</dbReference>
<dbReference type="InterPro" id="IPR036051">
    <property type="entry name" value="KRAB_dom_sf"/>
</dbReference>
<dbReference type="PANTHER" id="PTHR24394">
    <property type="entry name" value="ZINC FINGER PROTEIN"/>
    <property type="match status" value="1"/>
</dbReference>
<dbReference type="GO" id="GO:0008270">
    <property type="term" value="F:zinc ion binding"/>
    <property type="evidence" value="ECO:0007669"/>
    <property type="project" value="UniProtKB-KW"/>
</dbReference>
<dbReference type="FunFam" id="3.30.160.60:FF:000690">
    <property type="entry name" value="Zinc finger protein 354C"/>
    <property type="match status" value="2"/>
</dbReference>
<dbReference type="GO" id="GO:0003677">
    <property type="term" value="F:DNA binding"/>
    <property type="evidence" value="ECO:0007669"/>
    <property type="project" value="UniProtKB-KW"/>
</dbReference>
<keyword evidence="9" id="KW-0238">DNA-binding</keyword>
<dbReference type="SMART" id="SM00355">
    <property type="entry name" value="ZnF_C2H2"/>
    <property type="match status" value="9"/>
</dbReference>
<evidence type="ECO:0000256" key="11">
    <source>
        <dbReference type="ARBA" id="ARBA00023242"/>
    </source>
</evidence>
<feature type="domain" description="C2H2-type" evidence="14">
    <location>
        <begin position="605"/>
        <end position="632"/>
    </location>
</feature>
<evidence type="ECO:0000256" key="3">
    <source>
        <dbReference type="ARBA" id="ARBA00006991"/>
    </source>
</evidence>
<feature type="domain" description="C2H2-type" evidence="14">
    <location>
        <begin position="661"/>
        <end position="688"/>
    </location>
</feature>
<evidence type="ECO:0000256" key="10">
    <source>
        <dbReference type="ARBA" id="ARBA00023163"/>
    </source>
</evidence>
<dbReference type="AlphaFoldDB" id="A0AAV6Z5L2"/>
<evidence type="ECO:0000256" key="8">
    <source>
        <dbReference type="ARBA" id="ARBA00023015"/>
    </source>
</evidence>
<keyword evidence="8" id="KW-0805">Transcription regulation</keyword>
<dbReference type="Gene3D" id="6.10.140.140">
    <property type="match status" value="1"/>
</dbReference>
<dbReference type="FunFam" id="3.30.160.60:FF:003095">
    <property type="match status" value="1"/>
</dbReference>
<dbReference type="Pfam" id="PF01352">
    <property type="entry name" value="KRAB"/>
    <property type="match status" value="1"/>
</dbReference>
<evidence type="ECO:0000259" key="14">
    <source>
        <dbReference type="PROSITE" id="PS50157"/>
    </source>
</evidence>
<evidence type="ECO:0000256" key="1">
    <source>
        <dbReference type="ARBA" id="ARBA00003767"/>
    </source>
</evidence>
<keyword evidence="6 12" id="KW-0863">Zinc-finger</keyword>
<comment type="caution">
    <text evidence="16">The sequence shown here is derived from an EMBL/GenBank/DDBJ whole genome shotgun (WGS) entry which is preliminary data.</text>
</comment>
<dbReference type="Pfam" id="PF00096">
    <property type="entry name" value="zf-C2H2"/>
    <property type="match status" value="7"/>
</dbReference>
<evidence type="ECO:0000256" key="12">
    <source>
        <dbReference type="PROSITE-ProRule" id="PRU00042"/>
    </source>
</evidence>
<keyword evidence="17" id="KW-1185">Reference proteome</keyword>
<evidence type="ECO:0000256" key="2">
    <source>
        <dbReference type="ARBA" id="ARBA00004123"/>
    </source>
</evidence>
<feature type="domain" description="C2H2-type" evidence="14">
    <location>
        <begin position="521"/>
        <end position="548"/>
    </location>
</feature>
<dbReference type="FunFam" id="3.30.160.60:FF:000193">
    <property type="entry name" value="Zinc finger protein 300"/>
    <property type="match status" value="1"/>
</dbReference>
<evidence type="ECO:0000313" key="17">
    <source>
        <dbReference type="Proteomes" id="UP000824782"/>
    </source>
</evidence>
<feature type="signal peptide" evidence="13">
    <location>
        <begin position="1"/>
        <end position="18"/>
    </location>
</feature>
<dbReference type="PROSITE" id="PS00028">
    <property type="entry name" value="ZINC_FINGER_C2H2_1"/>
    <property type="match status" value="8"/>
</dbReference>
<comment type="subcellular location">
    <subcellularLocation>
        <location evidence="2">Nucleus</location>
    </subcellularLocation>
</comment>
<accession>A0AAV6Z5L2</accession>
<dbReference type="FunFam" id="3.30.160.60:FF:000100">
    <property type="entry name" value="Zinc finger 45-like"/>
    <property type="match status" value="1"/>
</dbReference>
<keyword evidence="4" id="KW-0479">Metal-binding</keyword>
<feature type="domain" description="C2H2-type" evidence="14">
    <location>
        <begin position="689"/>
        <end position="716"/>
    </location>
</feature>
<dbReference type="SUPFAM" id="SSF57667">
    <property type="entry name" value="beta-beta-alpha zinc fingers"/>
    <property type="match status" value="5"/>
</dbReference>
<feature type="domain" description="C2H2-type" evidence="14">
    <location>
        <begin position="549"/>
        <end position="576"/>
    </location>
</feature>
<feature type="domain" description="C2H2-type" evidence="14">
    <location>
        <begin position="493"/>
        <end position="520"/>
    </location>
</feature>
<feature type="domain" description="C2H2-type" evidence="14">
    <location>
        <begin position="633"/>
        <end position="660"/>
    </location>
</feature>
<dbReference type="PANTHER" id="PTHR24394:SF48">
    <property type="entry name" value="ZINC FINGER PROTEIN 771"/>
    <property type="match status" value="1"/>
</dbReference>
<keyword evidence="7" id="KW-0862">Zinc</keyword>
<dbReference type="FunFam" id="3.30.160.60:FF:000646">
    <property type="entry name" value="Myeloid zinc finger 1"/>
    <property type="match status" value="1"/>
</dbReference>
<evidence type="ECO:0000256" key="5">
    <source>
        <dbReference type="ARBA" id="ARBA00022737"/>
    </source>
</evidence>
<dbReference type="GO" id="GO:0000981">
    <property type="term" value="F:DNA-binding transcription factor activity, RNA polymerase II-specific"/>
    <property type="evidence" value="ECO:0007669"/>
    <property type="project" value="TreeGrafter"/>
</dbReference>
<feature type="domain" description="C2H2-type" evidence="14">
    <location>
        <begin position="465"/>
        <end position="492"/>
    </location>
</feature>
<evidence type="ECO:0000256" key="4">
    <source>
        <dbReference type="ARBA" id="ARBA00022723"/>
    </source>
</evidence>
<dbReference type="SUPFAM" id="SSF109640">
    <property type="entry name" value="KRAB domain (Kruppel-associated box)"/>
    <property type="match status" value="1"/>
</dbReference>
<comment type="function">
    <text evidence="1">May be involved in transcriptional regulation.</text>
</comment>
<name>A0AAV6Z5L2_ENGPU</name>
<evidence type="ECO:0000256" key="9">
    <source>
        <dbReference type="ARBA" id="ARBA00023125"/>
    </source>
</evidence>
<gene>
    <name evidence="16" type="ORF">GDO81_022488</name>
</gene>
<evidence type="ECO:0000313" key="16">
    <source>
        <dbReference type="EMBL" id="KAG8544432.1"/>
    </source>
</evidence>
<evidence type="ECO:0000256" key="13">
    <source>
        <dbReference type="SAM" id="SignalP"/>
    </source>
</evidence>
<keyword evidence="11" id="KW-0539">Nucleus</keyword>
<sequence length="722" mass="81937">MTEKILTLTLEIICLLTGEDCIVVKKKSGENVTASDHLWAKSPAMYPLQPLVECEKILEVTNKILELLSGEVPIRCQDVSIHFSLEEWDYIEEHKDQYKDIMMEDLQNLMSQGLPKSGSNECPLKEIKQEQGLYNRENLTDFSIYIPDLAQPAANIKERLVSCDGINLKAPNTLLPINHIQPYSPADIKEEPASQGEGQRTSIYTPNTQHLLTHIKENSVRDEGGSSIALDRRHQSSGHCVMAPNTGITYTPTDITPIYSCTPIMEEHVPSNNGGLTDPSQLCPSTNIMEKLISCNGGILTGHYDTEQYTSTEGEDKDNNSRYIFTEHTYTHLSRRKCNLGAEKLVEDFMKSLPHMVGPSSSVEGFATDAGLAEIQYVSNHVGSSDWCPTKASKEDVFLSKCLEYEKHFCQVSQARICGTHLTEWSINCSECQNCLNATLKLIRQHFKHREESKKSLKKTEKKEFSCLDCGKHFPNNRYLLTHRRVHSEANPFLCPVCGQNFEDQEGFVAHQKNPACQRPFSCSECGKRFKSRYNSEYHKKIHTENKKYLCPVCGKGFRKQSCFIVHERTHTGEKPYACLECGRCFSQNTSLISHQRLHTGEKPFTCLECGRNFTQRISLVVHERVHSGDRPYKCQECGKGFTQRIGLVQHQRRHTGEKPFTCSECGKSFTLHDSLVKHLRTHTGEKPYMCCECGKRFCQSSQLTAHKRFHHATQHHAVDHG</sequence>
<dbReference type="PROSITE" id="PS50157">
    <property type="entry name" value="ZINC_FINGER_C2H2_2"/>
    <property type="match status" value="9"/>
</dbReference>
<reference evidence="16" key="1">
    <citation type="thesis" date="2020" institute="ProQuest LLC" country="789 East Eisenhower Parkway, Ann Arbor, MI, USA">
        <title>Comparative Genomics and Chromosome Evolution.</title>
        <authorList>
            <person name="Mudd A.B."/>
        </authorList>
    </citation>
    <scope>NUCLEOTIDE SEQUENCE</scope>
    <source>
        <strain evidence="16">237g6f4</strain>
        <tissue evidence="16">Blood</tissue>
    </source>
</reference>
<evidence type="ECO:0000256" key="7">
    <source>
        <dbReference type="ARBA" id="ARBA00022833"/>
    </source>
</evidence>
<evidence type="ECO:0000256" key="6">
    <source>
        <dbReference type="ARBA" id="ARBA00022771"/>
    </source>
</evidence>
<feature type="domain" description="KRAB" evidence="15">
    <location>
        <begin position="74"/>
        <end position="144"/>
    </location>
</feature>
<dbReference type="FunFam" id="3.30.160.60:FF:002343">
    <property type="entry name" value="Zinc finger protein 33A"/>
    <property type="match status" value="2"/>
</dbReference>
<dbReference type="Proteomes" id="UP000824782">
    <property type="component" value="Unassembled WGS sequence"/>
</dbReference>
<proteinExistence type="inferred from homology"/>
<evidence type="ECO:0000259" key="15">
    <source>
        <dbReference type="PROSITE" id="PS50805"/>
    </source>
</evidence>
<keyword evidence="13" id="KW-0732">Signal</keyword>
<feature type="domain" description="C2H2-type" evidence="14">
    <location>
        <begin position="577"/>
        <end position="604"/>
    </location>
</feature>
<comment type="similarity">
    <text evidence="3">Belongs to the krueppel C2H2-type zinc-finger protein family.</text>
</comment>
<protein>
    <submittedName>
        <fullName evidence="16">Uncharacterized protein</fullName>
    </submittedName>
</protein>
<feature type="chain" id="PRO_5043720113" evidence="13">
    <location>
        <begin position="19"/>
        <end position="722"/>
    </location>
</feature>
<dbReference type="GO" id="GO:0005634">
    <property type="term" value="C:nucleus"/>
    <property type="evidence" value="ECO:0007669"/>
    <property type="project" value="UniProtKB-SubCell"/>
</dbReference>
<dbReference type="InterPro" id="IPR001909">
    <property type="entry name" value="KRAB"/>
</dbReference>
<keyword evidence="5" id="KW-0677">Repeat</keyword>
<keyword evidence="10" id="KW-0804">Transcription</keyword>
<dbReference type="InterPro" id="IPR036236">
    <property type="entry name" value="Znf_C2H2_sf"/>
</dbReference>
<dbReference type="PROSITE" id="PS50805">
    <property type="entry name" value="KRAB"/>
    <property type="match status" value="1"/>
</dbReference>
<dbReference type="Gene3D" id="3.30.160.60">
    <property type="entry name" value="Classic Zinc Finger"/>
    <property type="match status" value="8"/>
</dbReference>
<dbReference type="InterPro" id="IPR013087">
    <property type="entry name" value="Znf_C2H2_type"/>
</dbReference>
<organism evidence="16 17">
    <name type="scientific">Engystomops pustulosus</name>
    <name type="common">Tungara frog</name>
    <name type="synonym">Physalaemus pustulosus</name>
    <dbReference type="NCBI Taxonomy" id="76066"/>
    <lineage>
        <taxon>Eukaryota</taxon>
        <taxon>Metazoa</taxon>
        <taxon>Chordata</taxon>
        <taxon>Craniata</taxon>
        <taxon>Vertebrata</taxon>
        <taxon>Euteleostomi</taxon>
        <taxon>Amphibia</taxon>
        <taxon>Batrachia</taxon>
        <taxon>Anura</taxon>
        <taxon>Neobatrachia</taxon>
        <taxon>Hyloidea</taxon>
        <taxon>Leptodactylidae</taxon>
        <taxon>Leiuperinae</taxon>
        <taxon>Engystomops</taxon>
    </lineage>
</organism>